<dbReference type="Proteomes" id="UP000076761">
    <property type="component" value="Unassembled WGS sequence"/>
</dbReference>
<dbReference type="InParanoid" id="A0A165MR57"/>
<dbReference type="AlphaFoldDB" id="A0A165MR57"/>
<gene>
    <name evidence="1" type="ORF">NEOLEDRAFT_126198</name>
</gene>
<keyword evidence="2" id="KW-1185">Reference proteome</keyword>
<organism evidence="1 2">
    <name type="scientific">Neolentinus lepideus HHB14362 ss-1</name>
    <dbReference type="NCBI Taxonomy" id="1314782"/>
    <lineage>
        <taxon>Eukaryota</taxon>
        <taxon>Fungi</taxon>
        <taxon>Dikarya</taxon>
        <taxon>Basidiomycota</taxon>
        <taxon>Agaricomycotina</taxon>
        <taxon>Agaricomycetes</taxon>
        <taxon>Gloeophyllales</taxon>
        <taxon>Gloeophyllaceae</taxon>
        <taxon>Neolentinus</taxon>
    </lineage>
</organism>
<evidence type="ECO:0000313" key="1">
    <source>
        <dbReference type="EMBL" id="KZT18664.1"/>
    </source>
</evidence>
<reference evidence="1 2" key="1">
    <citation type="journal article" date="2016" name="Mol. Biol. Evol.">
        <title>Comparative Genomics of Early-Diverging Mushroom-Forming Fungi Provides Insights into the Origins of Lignocellulose Decay Capabilities.</title>
        <authorList>
            <person name="Nagy L.G."/>
            <person name="Riley R."/>
            <person name="Tritt A."/>
            <person name="Adam C."/>
            <person name="Daum C."/>
            <person name="Floudas D."/>
            <person name="Sun H."/>
            <person name="Yadav J.S."/>
            <person name="Pangilinan J."/>
            <person name="Larsson K.H."/>
            <person name="Matsuura K."/>
            <person name="Barry K."/>
            <person name="Labutti K."/>
            <person name="Kuo R."/>
            <person name="Ohm R.A."/>
            <person name="Bhattacharya S.S."/>
            <person name="Shirouzu T."/>
            <person name="Yoshinaga Y."/>
            <person name="Martin F.M."/>
            <person name="Grigoriev I.V."/>
            <person name="Hibbett D.S."/>
        </authorList>
    </citation>
    <scope>NUCLEOTIDE SEQUENCE [LARGE SCALE GENOMIC DNA]</scope>
    <source>
        <strain evidence="1 2">HHB14362 ss-1</strain>
    </source>
</reference>
<evidence type="ECO:0000313" key="2">
    <source>
        <dbReference type="Proteomes" id="UP000076761"/>
    </source>
</evidence>
<sequence>MICAITPLVNLPPSSLSFTIGSIERIFGRYLNLGALCFLAVLLILEEEMTICLLSTSRSKLVFSQNHLVSTLSSELPKSNGGSSTNPKMESLAISMDSTSWRQKLMCASSSIPLKDVVKTKLNGAKTKHTTKKICTGGCCVCC</sequence>
<proteinExistence type="predicted"/>
<protein>
    <submittedName>
        <fullName evidence="1">Uncharacterized protein</fullName>
    </submittedName>
</protein>
<name>A0A165MR57_9AGAM</name>
<accession>A0A165MR57</accession>
<dbReference type="EMBL" id="KV425666">
    <property type="protein sequence ID" value="KZT18664.1"/>
    <property type="molecule type" value="Genomic_DNA"/>
</dbReference>